<feature type="repeat" description="PPR" evidence="2">
    <location>
        <begin position="40"/>
        <end position="70"/>
    </location>
</feature>
<dbReference type="Pfam" id="PF20431">
    <property type="entry name" value="E_motif"/>
    <property type="match status" value="1"/>
</dbReference>
<evidence type="ECO:0000256" key="2">
    <source>
        <dbReference type="PROSITE-ProRule" id="PRU00708"/>
    </source>
</evidence>
<sequence>MPPLCEPSPFASLLQKCATATALDTARRLHALVLTTRAVSPYVNNNLLSMYARCGSLDSARQVFDRMPQRNVVSYNALISAYSRVPGRASSALGLFARLGDEGLRPNGLTFTSLFQACSLLEDRFASSLLHGRVVKCGFADNVCVQTSILGMYSSFGDLESAGNVFRCIVDKDAVVWNSMILGSLKNDRIGDALLVFREMLASGVSPTQFTYSIVLNACAKLEHHTYGRIVHGQAIVSGTTFDLPMENALLDMYLNCGDISTAQGIFDGVQNPDIVSWNSLISGYTENGHGEVAIEIFIRLMRLLFPKPDEYTIAAAISATGTFLVNDCGKALHGQVIKAGFESSVYVGTTLISMYFTNGENGYAHNVFHSLPVKDVVIWTEMITAHSKLEDAETAMKFFYEMYKEGHKTDSFALSGALSTCADLAVLKQGEMIHSLAVKMGYDVDMAVCGSLVDMYAKTGNLQAAELIFSDVSNPDLKCYNSMLGGYGYHGLAEKALELFDEILVASLLPDQVTFLSALSACNHSSLVKEGKNLWNCMRNCNLRPGPKHYSCMVSLLSRAGLLEEAEEMINKSPLYDDHLELWRTLLSSSVNCQNLRMGIRAAEHVLSLDVEDTATHILLSNLYAAAGKWDVVAETRRKIRGLAMDKDPGLSWIESQDTINAFSSGDQLHPTISKIQSELNSLIGNMKRLEVDEFDSIICGI</sequence>
<evidence type="ECO:0000256" key="1">
    <source>
        <dbReference type="ARBA" id="ARBA00022737"/>
    </source>
</evidence>
<dbReference type="FunCoup" id="A0A059AMY8">
    <property type="interactions" value="278"/>
</dbReference>
<dbReference type="PROSITE" id="PS51375">
    <property type="entry name" value="PPR"/>
    <property type="match status" value="6"/>
</dbReference>
<dbReference type="GO" id="GO:0003723">
    <property type="term" value="F:RNA binding"/>
    <property type="evidence" value="ECO:0007669"/>
    <property type="project" value="InterPro"/>
</dbReference>
<dbReference type="InterPro" id="IPR046960">
    <property type="entry name" value="PPR_At4g14850-like_plant"/>
</dbReference>
<dbReference type="Pfam" id="PF01535">
    <property type="entry name" value="PPR"/>
    <property type="match status" value="4"/>
</dbReference>
<feature type="repeat" description="PPR" evidence="2">
    <location>
        <begin position="71"/>
        <end position="106"/>
    </location>
</feature>
<dbReference type="GO" id="GO:0009451">
    <property type="term" value="P:RNA modification"/>
    <property type="evidence" value="ECO:0007669"/>
    <property type="project" value="InterPro"/>
</dbReference>
<gene>
    <name evidence="3" type="ORF">EUGRSUZ_I01016</name>
</gene>
<dbReference type="eggNOG" id="KOG4197">
    <property type="taxonomic scope" value="Eukaryota"/>
</dbReference>
<dbReference type="OrthoDB" id="728902at2759"/>
<name>A0A059AMY8_EUCGR</name>
<feature type="repeat" description="PPR" evidence="2">
    <location>
        <begin position="173"/>
        <end position="207"/>
    </location>
</feature>
<dbReference type="AlphaFoldDB" id="A0A059AMY8"/>
<protein>
    <recommendedName>
        <fullName evidence="4">Pentatricopeptide repeat-containing protein</fullName>
    </recommendedName>
</protein>
<dbReference type="Gene3D" id="1.25.40.10">
    <property type="entry name" value="Tetratricopeptide repeat domain"/>
    <property type="match status" value="5"/>
</dbReference>
<dbReference type="OMA" id="DPDLKCW"/>
<organism evidence="3">
    <name type="scientific">Eucalyptus grandis</name>
    <name type="common">Flooded gum</name>
    <dbReference type="NCBI Taxonomy" id="71139"/>
    <lineage>
        <taxon>Eukaryota</taxon>
        <taxon>Viridiplantae</taxon>
        <taxon>Streptophyta</taxon>
        <taxon>Embryophyta</taxon>
        <taxon>Tracheophyta</taxon>
        <taxon>Spermatophyta</taxon>
        <taxon>Magnoliopsida</taxon>
        <taxon>eudicotyledons</taxon>
        <taxon>Gunneridae</taxon>
        <taxon>Pentapetalae</taxon>
        <taxon>rosids</taxon>
        <taxon>malvids</taxon>
        <taxon>Myrtales</taxon>
        <taxon>Myrtaceae</taxon>
        <taxon>Myrtoideae</taxon>
        <taxon>Eucalypteae</taxon>
        <taxon>Eucalyptus</taxon>
    </lineage>
</organism>
<dbReference type="PANTHER" id="PTHR24015:SF2017">
    <property type="entry name" value="PENTATRICOPEPTIDE REPEAT-CONTAINING PROTEIN"/>
    <property type="match status" value="1"/>
</dbReference>
<keyword evidence="1" id="KW-0677">Repeat</keyword>
<dbReference type="FunFam" id="1.25.40.10:FF:000285">
    <property type="entry name" value="Pentatricopeptide repeat-containing protein, chloroplastic"/>
    <property type="match status" value="1"/>
</dbReference>
<evidence type="ECO:0000313" key="3">
    <source>
        <dbReference type="EMBL" id="KCW55041.1"/>
    </source>
</evidence>
<feature type="repeat" description="PPR" evidence="2">
    <location>
        <begin position="274"/>
        <end position="309"/>
    </location>
</feature>
<dbReference type="InterPro" id="IPR002885">
    <property type="entry name" value="PPR_rpt"/>
</dbReference>
<dbReference type="FunFam" id="1.25.40.10:FF:000090">
    <property type="entry name" value="Pentatricopeptide repeat-containing protein, chloroplastic"/>
    <property type="match status" value="1"/>
</dbReference>
<feature type="repeat" description="PPR" evidence="2">
    <location>
        <begin position="477"/>
        <end position="511"/>
    </location>
</feature>
<proteinExistence type="predicted"/>
<dbReference type="EMBL" id="KK198761">
    <property type="protein sequence ID" value="KCW55041.1"/>
    <property type="molecule type" value="Genomic_DNA"/>
</dbReference>
<evidence type="ECO:0008006" key="4">
    <source>
        <dbReference type="Google" id="ProtNLM"/>
    </source>
</evidence>
<dbReference type="InterPro" id="IPR046848">
    <property type="entry name" value="E_motif"/>
</dbReference>
<dbReference type="InParanoid" id="A0A059AMY8"/>
<dbReference type="KEGG" id="egr:104418628"/>
<dbReference type="InterPro" id="IPR011990">
    <property type="entry name" value="TPR-like_helical_dom_sf"/>
</dbReference>
<feature type="repeat" description="PPR" evidence="2">
    <location>
        <begin position="376"/>
        <end position="410"/>
    </location>
</feature>
<dbReference type="Gramene" id="KCW55041">
    <property type="protein sequence ID" value="KCW55041"/>
    <property type="gene ID" value="EUGRSUZ_I01016"/>
</dbReference>
<dbReference type="PANTHER" id="PTHR24015">
    <property type="entry name" value="OS07G0578800 PROTEIN-RELATED"/>
    <property type="match status" value="1"/>
</dbReference>
<dbReference type="Pfam" id="PF13041">
    <property type="entry name" value="PPR_2"/>
    <property type="match status" value="2"/>
</dbReference>
<reference evidence="3" key="1">
    <citation type="submission" date="2013-07" db="EMBL/GenBank/DDBJ databases">
        <title>The genome of Eucalyptus grandis.</title>
        <authorList>
            <person name="Schmutz J."/>
            <person name="Hayes R."/>
            <person name="Myburg A."/>
            <person name="Tuskan G."/>
            <person name="Grattapaglia D."/>
            <person name="Rokhsar D.S."/>
        </authorList>
    </citation>
    <scope>NUCLEOTIDE SEQUENCE</scope>
    <source>
        <tissue evidence="3">Leaf extractions</tissue>
    </source>
</reference>
<dbReference type="NCBIfam" id="TIGR00756">
    <property type="entry name" value="PPR"/>
    <property type="match status" value="5"/>
</dbReference>
<accession>A0A059AMY8</accession>
<dbReference type="FunFam" id="1.25.40.10:FF:000344">
    <property type="entry name" value="Pentatricopeptide repeat-containing protein"/>
    <property type="match status" value="1"/>
</dbReference>